<evidence type="ECO:0000313" key="1">
    <source>
        <dbReference type="EMBL" id="ABA12855.1"/>
    </source>
</evidence>
<geneLocation type="plasmid" evidence="1">
    <name>unnamed</name>
</geneLocation>
<name>Q3MN17_LACPA</name>
<sequence length="64" mass="6927">MPMKRRICCGVRHQKLSSCTASGSKKTGKPLSSSVKNSSACFTKSRFWASISAGEKLAVEKSNF</sequence>
<organism evidence="1">
    <name type="scientific">Lacticaseibacillus paracasei subsp. paracasei</name>
    <dbReference type="NCBI Taxonomy" id="47714"/>
    <lineage>
        <taxon>Bacteria</taxon>
        <taxon>Bacillati</taxon>
        <taxon>Bacillota</taxon>
        <taxon>Bacilli</taxon>
        <taxon>Lactobacillales</taxon>
        <taxon>Lactobacillaceae</taxon>
        <taxon>Lacticaseibacillus</taxon>
    </lineage>
</organism>
<reference evidence="1" key="1">
    <citation type="journal article" date="2005" name="Plasmid">
        <title>Sequence analysis of the plasmid genome of the probiotic strain Lactobacillus paracasei NFBC338 which includes the plasmids pCD01 and pCD02.</title>
        <authorList>
            <person name="Desmond C."/>
            <person name="Ross R.P."/>
            <person name="Fitzgerald G."/>
            <person name="Stanton C."/>
        </authorList>
    </citation>
    <scope>NUCLEOTIDE SEQUENCE</scope>
    <source>
        <strain evidence="1">NFBC338</strain>
        <plasmid evidence="1">unnamed</plasmid>
    </source>
</reference>
<dbReference type="AlphaFoldDB" id="Q3MN17"/>
<dbReference type="EMBL" id="AY673960">
    <property type="protein sequence ID" value="ABA12855.1"/>
    <property type="molecule type" value="Genomic_DNA"/>
</dbReference>
<keyword evidence="1" id="KW-0614">Plasmid</keyword>
<protein>
    <submittedName>
        <fullName evidence="1">RepA-like</fullName>
    </submittedName>
</protein>
<accession>Q3MN17</accession>
<proteinExistence type="predicted"/>